<dbReference type="PANTHER" id="PTHR12176">
    <property type="entry name" value="SAM-DEPENDENT METHYLTRANSFERASE SUPERFAMILY PROTEIN"/>
    <property type="match status" value="1"/>
</dbReference>
<protein>
    <submittedName>
        <fullName evidence="4">Uncharacterized protein</fullName>
    </submittedName>
</protein>
<proteinExistence type="inferred from homology"/>
<name>A0AAP0AW00_9ASPA</name>
<dbReference type="EMBL" id="JBBWWQ010000020">
    <property type="protein sequence ID" value="KAK8916659.1"/>
    <property type="molecule type" value="Genomic_DNA"/>
</dbReference>
<gene>
    <name evidence="4" type="ORF">KSP39_PZI022905</name>
</gene>
<keyword evidence="5" id="KW-1185">Reference proteome</keyword>
<dbReference type="AlphaFoldDB" id="A0AAP0AW00"/>
<organism evidence="4 5">
    <name type="scientific">Platanthera zijinensis</name>
    <dbReference type="NCBI Taxonomy" id="2320716"/>
    <lineage>
        <taxon>Eukaryota</taxon>
        <taxon>Viridiplantae</taxon>
        <taxon>Streptophyta</taxon>
        <taxon>Embryophyta</taxon>
        <taxon>Tracheophyta</taxon>
        <taxon>Spermatophyta</taxon>
        <taxon>Magnoliopsida</taxon>
        <taxon>Liliopsida</taxon>
        <taxon>Asparagales</taxon>
        <taxon>Orchidaceae</taxon>
        <taxon>Orchidoideae</taxon>
        <taxon>Orchideae</taxon>
        <taxon>Orchidinae</taxon>
        <taxon>Platanthera</taxon>
    </lineage>
</organism>
<dbReference type="PANTHER" id="PTHR12176:SF76">
    <property type="entry name" value="S-ADENOSYL-L-METHIONINE-DEPENDENT METHYLTRANSFERASES SUPERFAMILY PROTEIN"/>
    <property type="match status" value="1"/>
</dbReference>
<keyword evidence="2" id="KW-0489">Methyltransferase</keyword>
<evidence type="ECO:0000313" key="4">
    <source>
        <dbReference type="EMBL" id="KAK8916659.1"/>
    </source>
</evidence>
<evidence type="ECO:0000256" key="3">
    <source>
        <dbReference type="ARBA" id="ARBA00022679"/>
    </source>
</evidence>
<dbReference type="GO" id="GO:0032259">
    <property type="term" value="P:methylation"/>
    <property type="evidence" value="ECO:0007669"/>
    <property type="project" value="UniProtKB-KW"/>
</dbReference>
<keyword evidence="3" id="KW-0808">Transferase</keyword>
<dbReference type="InterPro" id="IPR051419">
    <property type="entry name" value="Lys/N-term_MeTrsfase_sf"/>
</dbReference>
<dbReference type="SUPFAM" id="SSF53335">
    <property type="entry name" value="S-adenosyl-L-methionine-dependent methyltransferases"/>
    <property type="match status" value="1"/>
</dbReference>
<accession>A0AAP0AW00</accession>
<reference evidence="4 5" key="1">
    <citation type="journal article" date="2022" name="Nat. Plants">
        <title>Genomes of leafy and leafless Platanthera orchids illuminate the evolution of mycoheterotrophy.</title>
        <authorList>
            <person name="Li M.H."/>
            <person name="Liu K.W."/>
            <person name="Li Z."/>
            <person name="Lu H.C."/>
            <person name="Ye Q.L."/>
            <person name="Zhang D."/>
            <person name="Wang J.Y."/>
            <person name="Li Y.F."/>
            <person name="Zhong Z.M."/>
            <person name="Liu X."/>
            <person name="Yu X."/>
            <person name="Liu D.K."/>
            <person name="Tu X.D."/>
            <person name="Liu B."/>
            <person name="Hao Y."/>
            <person name="Liao X.Y."/>
            <person name="Jiang Y.T."/>
            <person name="Sun W.H."/>
            <person name="Chen J."/>
            <person name="Chen Y.Q."/>
            <person name="Ai Y."/>
            <person name="Zhai J.W."/>
            <person name="Wu S.S."/>
            <person name="Zhou Z."/>
            <person name="Hsiao Y.Y."/>
            <person name="Wu W.L."/>
            <person name="Chen Y.Y."/>
            <person name="Lin Y.F."/>
            <person name="Hsu J.L."/>
            <person name="Li C.Y."/>
            <person name="Wang Z.W."/>
            <person name="Zhao X."/>
            <person name="Zhong W.Y."/>
            <person name="Ma X.K."/>
            <person name="Ma L."/>
            <person name="Huang J."/>
            <person name="Chen G.Z."/>
            <person name="Huang M.Z."/>
            <person name="Huang L."/>
            <person name="Peng D.H."/>
            <person name="Luo Y.B."/>
            <person name="Zou S.Q."/>
            <person name="Chen S.P."/>
            <person name="Lan S."/>
            <person name="Tsai W.C."/>
            <person name="Van de Peer Y."/>
            <person name="Liu Z.J."/>
        </authorList>
    </citation>
    <scope>NUCLEOTIDE SEQUENCE [LARGE SCALE GENOMIC DNA]</scope>
    <source>
        <strain evidence="4">Lor287</strain>
    </source>
</reference>
<evidence type="ECO:0000313" key="5">
    <source>
        <dbReference type="Proteomes" id="UP001418222"/>
    </source>
</evidence>
<evidence type="ECO:0000256" key="1">
    <source>
        <dbReference type="ARBA" id="ARBA00008361"/>
    </source>
</evidence>
<comment type="caution">
    <text evidence="4">The sequence shown here is derived from an EMBL/GenBank/DDBJ whole genome shotgun (WGS) entry which is preliminary data.</text>
</comment>
<comment type="similarity">
    <text evidence="1">Belongs to the methyltransferase superfamily.</text>
</comment>
<dbReference type="Gene3D" id="3.40.50.150">
    <property type="entry name" value="Vaccinia Virus protein VP39"/>
    <property type="match status" value="1"/>
</dbReference>
<dbReference type="InterPro" id="IPR029063">
    <property type="entry name" value="SAM-dependent_MTases_sf"/>
</dbReference>
<sequence length="345" mass="37741">MVCVPVAMAASTAVCATSSLAGGQCYWRSHFNRSKGHNFRRLTRASSYRLHLFPVAAKRRGRQEATSASEESSYSLLTAVTSRYNEIVVLETPETRILLLDSSHNIHSILHKEQKWTGSYWDEFASLPAIIPKGPIAILGLGAGTAAHLILDLWPSFHIEGWEIDGILIDIAREYFALSDLESCSKSGGSLSIHIGDALSPSATVEGGFAGIIVDLFSNGKILPQLREIQQVTTWLEMEKKLMPDGRIMINCGGAHTEIADSGYIKVSGNHSSKGCWAQNSTIKAMCKAFPGKVQQLSWRRMEGKASENYLALTGPAPDLDAWSAVLPHPLDTNVKHWRPCALNI</sequence>
<dbReference type="GO" id="GO:0008168">
    <property type="term" value="F:methyltransferase activity"/>
    <property type="evidence" value="ECO:0007669"/>
    <property type="project" value="UniProtKB-KW"/>
</dbReference>
<evidence type="ECO:0000256" key="2">
    <source>
        <dbReference type="ARBA" id="ARBA00022603"/>
    </source>
</evidence>
<dbReference type="FunFam" id="3.40.50.150:FF:000236">
    <property type="entry name" value="S-adenosyl-L-methionine-dependent methyltransferases superfamily protein"/>
    <property type="match status" value="1"/>
</dbReference>
<dbReference type="Proteomes" id="UP001418222">
    <property type="component" value="Unassembled WGS sequence"/>
</dbReference>